<gene>
    <name evidence="1" type="ORF">FTUN_2003</name>
</gene>
<organism evidence="1 2">
    <name type="scientific">Frigoriglobus tundricola</name>
    <dbReference type="NCBI Taxonomy" id="2774151"/>
    <lineage>
        <taxon>Bacteria</taxon>
        <taxon>Pseudomonadati</taxon>
        <taxon>Planctomycetota</taxon>
        <taxon>Planctomycetia</taxon>
        <taxon>Gemmatales</taxon>
        <taxon>Gemmataceae</taxon>
        <taxon>Frigoriglobus</taxon>
    </lineage>
</organism>
<dbReference type="AlphaFoldDB" id="A0A6M5YND8"/>
<evidence type="ECO:0000313" key="2">
    <source>
        <dbReference type="Proteomes" id="UP000503447"/>
    </source>
</evidence>
<accession>A0A6M5YND8</accession>
<name>A0A6M5YND8_9BACT</name>
<dbReference type="Proteomes" id="UP000503447">
    <property type="component" value="Chromosome"/>
</dbReference>
<proteinExistence type="predicted"/>
<keyword evidence="2" id="KW-1185">Reference proteome</keyword>
<protein>
    <submittedName>
        <fullName evidence="1">Uncharacterized protein</fullName>
    </submittedName>
</protein>
<sequence>MHRTPVTTNRFRANGPPFQFRNRNFFEKKDWRAPGTKAI</sequence>
<reference evidence="2" key="1">
    <citation type="submission" date="2020-05" db="EMBL/GenBank/DDBJ databases">
        <title>Frigoriglobus tundricola gen. nov., sp. nov., a psychrotolerant cellulolytic planctomycete of the family Gemmataceae with two divergent copies of 16S rRNA gene.</title>
        <authorList>
            <person name="Kulichevskaya I.S."/>
            <person name="Ivanova A.A."/>
            <person name="Naumoff D.G."/>
            <person name="Beletsky A.V."/>
            <person name="Rijpstra W.I.C."/>
            <person name="Sinninghe Damste J.S."/>
            <person name="Mardanov A.V."/>
            <person name="Ravin N.V."/>
            <person name="Dedysh S.N."/>
        </authorList>
    </citation>
    <scope>NUCLEOTIDE SEQUENCE [LARGE SCALE GENOMIC DNA]</scope>
    <source>
        <strain evidence="2">PL17</strain>
    </source>
</reference>
<evidence type="ECO:0000313" key="1">
    <source>
        <dbReference type="EMBL" id="QJW94482.1"/>
    </source>
</evidence>
<dbReference type="KEGG" id="ftj:FTUN_2003"/>
<dbReference type="EMBL" id="CP053452">
    <property type="protein sequence ID" value="QJW94482.1"/>
    <property type="molecule type" value="Genomic_DNA"/>
</dbReference>